<name>A0A2P6VPX5_9CHLO</name>
<evidence type="ECO:0000256" key="1">
    <source>
        <dbReference type="ARBA" id="ARBA00004496"/>
    </source>
</evidence>
<dbReference type="EMBL" id="LHPF02000001">
    <property type="protein sequence ID" value="PSC76156.1"/>
    <property type="molecule type" value="Genomic_DNA"/>
</dbReference>
<gene>
    <name evidence="10" type="primary">g470</name>
    <name evidence="10" type="ORF">C2E20_0470</name>
</gene>
<feature type="repeat" description="RCC1" evidence="7">
    <location>
        <begin position="91"/>
        <end position="142"/>
    </location>
</feature>
<feature type="region of interest" description="Disordered" evidence="8">
    <location>
        <begin position="44"/>
        <end position="70"/>
    </location>
</feature>
<organism evidence="10 11">
    <name type="scientific">Micractinium conductrix</name>
    <dbReference type="NCBI Taxonomy" id="554055"/>
    <lineage>
        <taxon>Eukaryota</taxon>
        <taxon>Viridiplantae</taxon>
        <taxon>Chlorophyta</taxon>
        <taxon>core chlorophytes</taxon>
        <taxon>Trebouxiophyceae</taxon>
        <taxon>Chlorellales</taxon>
        <taxon>Chlorellaceae</taxon>
        <taxon>Chlorella clade</taxon>
        <taxon>Micractinium</taxon>
    </lineage>
</organism>
<dbReference type="InterPro" id="IPR000569">
    <property type="entry name" value="HECT_dom"/>
</dbReference>
<dbReference type="Gene3D" id="3.90.1750.10">
    <property type="entry name" value="Hect, E3 ligase catalytic domains"/>
    <property type="match status" value="1"/>
</dbReference>
<feature type="repeat" description="RCC1" evidence="7">
    <location>
        <begin position="247"/>
        <end position="298"/>
    </location>
</feature>
<feature type="repeat" description="RCC1" evidence="7">
    <location>
        <begin position="143"/>
        <end position="194"/>
    </location>
</feature>
<dbReference type="InterPro" id="IPR000408">
    <property type="entry name" value="Reg_chr_condens"/>
</dbReference>
<feature type="active site" description="Glycyl thioester intermediate" evidence="6">
    <location>
        <position position="821"/>
    </location>
</feature>
<keyword evidence="3" id="KW-0808">Transferase</keyword>
<dbReference type="STRING" id="554055.A0A2P6VPX5"/>
<keyword evidence="11" id="KW-1185">Reference proteome</keyword>
<keyword evidence="2" id="KW-0963">Cytoplasm</keyword>
<dbReference type="Pfam" id="PF00632">
    <property type="entry name" value="HECT"/>
    <property type="match status" value="1"/>
</dbReference>
<feature type="compositionally biased region" description="Low complexity" evidence="8">
    <location>
        <begin position="44"/>
        <end position="62"/>
    </location>
</feature>
<dbReference type="GO" id="GO:0061630">
    <property type="term" value="F:ubiquitin protein ligase activity"/>
    <property type="evidence" value="ECO:0007669"/>
    <property type="project" value="TreeGrafter"/>
</dbReference>
<dbReference type="PRINTS" id="PR00633">
    <property type="entry name" value="RCCNDNSATION"/>
</dbReference>
<evidence type="ECO:0000256" key="2">
    <source>
        <dbReference type="ARBA" id="ARBA00022490"/>
    </source>
</evidence>
<feature type="repeat" description="RCC1" evidence="7">
    <location>
        <begin position="299"/>
        <end position="350"/>
    </location>
</feature>
<dbReference type="FunFam" id="3.30.2160.10:FF:000004">
    <property type="entry name" value="probable E3 ubiquitin-protein ligase HERC4 isoform X1"/>
    <property type="match status" value="1"/>
</dbReference>
<dbReference type="CDD" id="cd00078">
    <property type="entry name" value="HECTc"/>
    <property type="match status" value="1"/>
</dbReference>
<dbReference type="Pfam" id="PF25390">
    <property type="entry name" value="WD40_RLD"/>
    <property type="match status" value="1"/>
</dbReference>
<dbReference type="InterPro" id="IPR035983">
    <property type="entry name" value="Hect_E3_ubiquitin_ligase"/>
</dbReference>
<accession>A0A2P6VPX5</accession>
<evidence type="ECO:0000256" key="7">
    <source>
        <dbReference type="PROSITE-ProRule" id="PRU00235"/>
    </source>
</evidence>
<comment type="caution">
    <text evidence="10">The sequence shown here is derived from an EMBL/GenBank/DDBJ whole genome shotgun (WGS) entry which is preliminary data.</text>
</comment>
<protein>
    <submittedName>
        <fullName evidence="10">Ubiquitin-ligase E3</fullName>
    </submittedName>
</protein>
<evidence type="ECO:0000259" key="9">
    <source>
        <dbReference type="PROSITE" id="PS50237"/>
    </source>
</evidence>
<feature type="repeat" description="RCC1" evidence="7">
    <location>
        <begin position="195"/>
        <end position="246"/>
    </location>
</feature>
<dbReference type="FunFam" id="3.30.2410.10:FF:000003">
    <property type="entry name" value="probable E3 ubiquitin-protein ligase HERC4 isoform X1"/>
    <property type="match status" value="1"/>
</dbReference>
<dbReference type="InterPro" id="IPR058923">
    <property type="entry name" value="RCC1-like_dom"/>
</dbReference>
<evidence type="ECO:0000256" key="3">
    <source>
        <dbReference type="ARBA" id="ARBA00022679"/>
    </source>
</evidence>
<dbReference type="SMART" id="SM00119">
    <property type="entry name" value="HECTc"/>
    <property type="match status" value="1"/>
</dbReference>
<keyword evidence="4" id="KW-0677">Repeat</keyword>
<dbReference type="PROSITE" id="PS00626">
    <property type="entry name" value="RCC1_2"/>
    <property type="match status" value="4"/>
</dbReference>
<dbReference type="GO" id="GO:0016874">
    <property type="term" value="F:ligase activity"/>
    <property type="evidence" value="ECO:0007669"/>
    <property type="project" value="UniProtKB-KW"/>
</dbReference>
<evidence type="ECO:0000256" key="5">
    <source>
        <dbReference type="ARBA" id="ARBA00022786"/>
    </source>
</evidence>
<evidence type="ECO:0000313" key="10">
    <source>
        <dbReference type="EMBL" id="PSC76156.1"/>
    </source>
</evidence>
<dbReference type="PANTHER" id="PTHR45622:SF60">
    <property type="entry name" value="UBIQUITIN-PROTEIN LIGASE E3A"/>
    <property type="match status" value="1"/>
</dbReference>
<dbReference type="InterPro" id="IPR009091">
    <property type="entry name" value="RCC1/BLIP-II"/>
</dbReference>
<dbReference type="PROSITE" id="PS50012">
    <property type="entry name" value="RCC1_3"/>
    <property type="match status" value="5"/>
</dbReference>
<dbReference type="PANTHER" id="PTHR45622">
    <property type="entry name" value="UBIQUITIN-PROTEIN LIGASE E3A-RELATED"/>
    <property type="match status" value="1"/>
</dbReference>
<evidence type="ECO:0000256" key="8">
    <source>
        <dbReference type="SAM" id="MobiDB-lite"/>
    </source>
</evidence>
<proteinExistence type="predicted"/>
<dbReference type="GO" id="GO:0005737">
    <property type="term" value="C:cytoplasm"/>
    <property type="evidence" value="ECO:0007669"/>
    <property type="project" value="UniProtKB-SubCell"/>
</dbReference>
<dbReference type="Gene3D" id="3.30.2160.10">
    <property type="entry name" value="Hect, E3 ligase catalytic domain"/>
    <property type="match status" value="1"/>
</dbReference>
<dbReference type="InterPro" id="IPR051709">
    <property type="entry name" value="Ub-ligase/GTPase-reg"/>
</dbReference>
<dbReference type="AlphaFoldDB" id="A0A2P6VPX5"/>
<comment type="subcellular location">
    <subcellularLocation>
        <location evidence="1">Cytoplasm</location>
    </subcellularLocation>
</comment>
<dbReference type="PROSITE" id="PS50237">
    <property type="entry name" value="HECT"/>
    <property type="match status" value="1"/>
</dbReference>
<evidence type="ECO:0000313" key="11">
    <source>
        <dbReference type="Proteomes" id="UP000239649"/>
    </source>
</evidence>
<dbReference type="Gene3D" id="3.30.2410.10">
    <property type="entry name" value="Hect, E3 ligase catalytic domain"/>
    <property type="match status" value="1"/>
</dbReference>
<feature type="region of interest" description="Disordered" evidence="8">
    <location>
        <begin position="1"/>
        <end position="21"/>
    </location>
</feature>
<dbReference type="Gene3D" id="2.130.10.30">
    <property type="entry name" value="Regulator of chromosome condensation 1/beta-lactamase-inhibitor protein II"/>
    <property type="match status" value="2"/>
</dbReference>
<dbReference type="OrthoDB" id="8068875at2759"/>
<evidence type="ECO:0000256" key="6">
    <source>
        <dbReference type="PROSITE-ProRule" id="PRU00104"/>
    </source>
</evidence>
<evidence type="ECO:0000256" key="4">
    <source>
        <dbReference type="ARBA" id="ARBA00022737"/>
    </source>
</evidence>
<dbReference type="Proteomes" id="UP000239649">
    <property type="component" value="Unassembled WGS sequence"/>
</dbReference>
<dbReference type="SUPFAM" id="SSF50985">
    <property type="entry name" value="RCC1/BLIP-II"/>
    <property type="match status" value="1"/>
</dbReference>
<reference evidence="10 11" key="1">
    <citation type="journal article" date="2018" name="Plant J.">
        <title>Genome sequences of Chlorella sorokiniana UTEX 1602 and Micractinium conductrix SAG 241.80: implications to maltose excretion by a green alga.</title>
        <authorList>
            <person name="Arriola M.B."/>
            <person name="Velmurugan N."/>
            <person name="Zhang Y."/>
            <person name="Plunkett M.H."/>
            <person name="Hondzo H."/>
            <person name="Barney B.M."/>
        </authorList>
    </citation>
    <scope>NUCLEOTIDE SEQUENCE [LARGE SCALE GENOMIC DNA]</scope>
    <source>
        <strain evidence="10 11">SAG 241.80</strain>
    </source>
</reference>
<feature type="domain" description="HECT" evidence="9">
    <location>
        <begin position="530"/>
        <end position="853"/>
    </location>
</feature>
<keyword evidence="5 6" id="KW-0833">Ubl conjugation pathway</keyword>
<sequence length="853" mass="90047">MDDEGGAAAEPPPPLPAASVPLASPTLASAASLSRVDLPLAPALAPPIDGLASSDSEAAPAALPAPPPGASPLRAASLRLLSAAAVQRPGTEVYAWGRGDCGQLGSGSAEDSAEPRLVEGLQGRDVVGLAGGRLHTAAVTADGELYTWGANDSHQLGVRGPEQEVAPARVAQLEAFGVQAAASGTAHTLAVVDEGALAAWGSNEFGQCAQPEATMVEQPKLAKELRGLHIVRAAAGGNHSLSLSSTGGVFSFGAGGSGELGRGTAEDPAVPRPISRLWPLGIVQVAAGESHSAALTAGGAVLTWGRGKYGALGPGDVENRSVPQRVRALAGVRGVQLACGHDHTVLLVAGGGVHTWGSRIVGVTVPAQDRLGVRQALQALLERLPPDVLAALCVRPVQRHIDSCVSAGLGATRVQVLMAGVLLDIVRQAAAASGGRIPYTEFHNRSLSEHANLQVEYLAWVSNKDAAALVSICQARIMHGEAALQQQQHLSAAAMQALFQGVNPASVAFLHISVRRTHVVEDALNQLVHRAEDLKKPLKVTFYSGGVPEPAQDEGGVAKEFFQLLTLDLFKPEYGMFLFDEQTRTYWFNAASLEAEVEYALVGAVLGLAIYNGVILDVHFPMVVYKKLLGAEPTFDDLRAAFPELGRGLQQLLDYEGDVESVFCRNFTVEYDFYGERRTEELAPGGADVPVTAANRADYVQKYTKWVPSDGVREQFKAFRSGFLKVCNGPALTLFTPAELELLVCGLPHLDFEALQRVAKDHPAVRSFWEVLQGLSLEQQRAFLQFTTGSDRPPIGGLAKLPLLIQRAGPDTDRLPAAHTCFNALLLPEYAGKAKLRAKLLAAVEYARGFGLQ</sequence>
<dbReference type="SUPFAM" id="SSF56204">
    <property type="entry name" value="Hect, E3 ligase catalytic domain"/>
    <property type="match status" value="1"/>
</dbReference>